<evidence type="ECO:0000256" key="3">
    <source>
        <dbReference type="HAMAP-Rule" id="MF_01925"/>
    </source>
</evidence>
<dbReference type="GO" id="GO:0004735">
    <property type="term" value="F:pyrroline-5-carboxylate reductase activity"/>
    <property type="evidence" value="ECO:0007669"/>
    <property type="project" value="UniProtKB-EC"/>
</dbReference>
<feature type="domain" description="Pyrroline-5-carboxylate reductase catalytic N-terminal" evidence="6">
    <location>
        <begin position="6"/>
        <end position="99"/>
    </location>
</feature>
<evidence type="ECO:0000256" key="1">
    <source>
        <dbReference type="ARBA" id="ARBA00022857"/>
    </source>
</evidence>
<keyword evidence="2 3" id="KW-0560">Oxidoreductase</keyword>
<comment type="function">
    <text evidence="3">Catalyzes the reduction of 1-pyrroline-5-carboxylate (PCA) to L-proline.</text>
</comment>
<dbReference type="PANTHER" id="PTHR11645">
    <property type="entry name" value="PYRROLINE-5-CARBOXYLATE REDUCTASE"/>
    <property type="match status" value="1"/>
</dbReference>
<gene>
    <name evidence="3 8" type="primary">proC</name>
    <name evidence="8" type="ORF">ACFOY1_01905</name>
</gene>
<dbReference type="HAMAP" id="MF_01925">
    <property type="entry name" value="P5C_reductase"/>
    <property type="match status" value="1"/>
</dbReference>
<dbReference type="Pfam" id="PF03807">
    <property type="entry name" value="F420_oxidored"/>
    <property type="match status" value="1"/>
</dbReference>
<feature type="domain" description="Pyrroline-5-carboxylate reductase dimerisation" evidence="7">
    <location>
        <begin position="169"/>
        <end position="271"/>
    </location>
</feature>
<dbReference type="Pfam" id="PF14748">
    <property type="entry name" value="P5CR_dimer"/>
    <property type="match status" value="1"/>
</dbReference>
<dbReference type="InterPro" id="IPR029036">
    <property type="entry name" value="P5CR_dimer"/>
</dbReference>
<evidence type="ECO:0000259" key="6">
    <source>
        <dbReference type="Pfam" id="PF03807"/>
    </source>
</evidence>
<dbReference type="PANTHER" id="PTHR11645:SF0">
    <property type="entry name" value="PYRROLINE-5-CARBOXYLATE REDUCTASE 3"/>
    <property type="match status" value="1"/>
</dbReference>
<dbReference type="RefSeq" id="WP_217962624.1">
    <property type="nucleotide sequence ID" value="NZ_JAHTBN010000001.1"/>
</dbReference>
<dbReference type="PROSITE" id="PS00521">
    <property type="entry name" value="P5CR"/>
    <property type="match status" value="1"/>
</dbReference>
<keyword evidence="9" id="KW-1185">Reference proteome</keyword>
<accession>A0ABV8NUY5</accession>
<comment type="catalytic activity">
    <reaction evidence="3">
        <text>L-proline + NAD(+) = (S)-1-pyrroline-5-carboxylate + NADH + 2 H(+)</text>
        <dbReference type="Rhea" id="RHEA:14105"/>
        <dbReference type="ChEBI" id="CHEBI:15378"/>
        <dbReference type="ChEBI" id="CHEBI:17388"/>
        <dbReference type="ChEBI" id="CHEBI:57540"/>
        <dbReference type="ChEBI" id="CHEBI:57945"/>
        <dbReference type="ChEBI" id="CHEBI:60039"/>
        <dbReference type="EC" id="1.5.1.2"/>
    </reaction>
</comment>
<evidence type="ECO:0000256" key="4">
    <source>
        <dbReference type="NCBIfam" id="TIGR00112"/>
    </source>
</evidence>
<dbReference type="EMBL" id="JBHSBV010000001">
    <property type="protein sequence ID" value="MFC4199696.1"/>
    <property type="molecule type" value="Genomic_DNA"/>
</dbReference>
<keyword evidence="1 3" id="KW-0521">NADP</keyword>
<dbReference type="Proteomes" id="UP001595848">
    <property type="component" value="Unassembled WGS sequence"/>
</dbReference>
<evidence type="ECO:0000256" key="5">
    <source>
        <dbReference type="RuleBase" id="RU003903"/>
    </source>
</evidence>
<keyword evidence="3 5" id="KW-0028">Amino-acid biosynthesis</keyword>
<dbReference type="EC" id="1.5.1.2" evidence="3 4"/>
<dbReference type="InterPro" id="IPR028939">
    <property type="entry name" value="P5C_Rdtase_cat_N"/>
</dbReference>
<protein>
    <recommendedName>
        <fullName evidence="3 4">Pyrroline-5-carboxylate reductase</fullName>
        <shortName evidence="3">P5C reductase</shortName>
        <shortName evidence="3">P5CR</shortName>
        <ecNumber evidence="3 4">1.5.1.2</ecNumber>
    </recommendedName>
    <alternativeName>
        <fullName evidence="3">PCA reductase</fullName>
    </alternativeName>
</protein>
<comment type="caution">
    <text evidence="8">The sequence shown here is derived from an EMBL/GenBank/DDBJ whole genome shotgun (WGS) entry which is preliminary data.</text>
</comment>
<reference evidence="9" key="1">
    <citation type="journal article" date="2019" name="Int. J. Syst. Evol. Microbiol.">
        <title>The Global Catalogue of Microorganisms (GCM) 10K type strain sequencing project: providing services to taxonomists for standard genome sequencing and annotation.</title>
        <authorList>
            <consortium name="The Broad Institute Genomics Platform"/>
            <consortium name="The Broad Institute Genome Sequencing Center for Infectious Disease"/>
            <person name="Wu L."/>
            <person name="Ma J."/>
        </authorList>
    </citation>
    <scope>NUCLEOTIDE SEQUENCE [LARGE SCALE GENOMIC DNA]</scope>
    <source>
        <strain evidence="9">LMG 24813</strain>
    </source>
</reference>
<comment type="similarity">
    <text evidence="3 5">Belongs to the pyrroline-5-carboxylate reductase family.</text>
</comment>
<evidence type="ECO:0000256" key="2">
    <source>
        <dbReference type="ARBA" id="ARBA00023002"/>
    </source>
</evidence>
<keyword evidence="3" id="KW-0963">Cytoplasm</keyword>
<comment type="pathway">
    <text evidence="3 5">Amino-acid biosynthesis; L-proline biosynthesis; L-proline from L-glutamate 5-semialdehyde: step 1/1.</text>
</comment>
<comment type="catalytic activity">
    <reaction evidence="3 5">
        <text>L-proline + NADP(+) = (S)-1-pyrroline-5-carboxylate + NADPH + 2 H(+)</text>
        <dbReference type="Rhea" id="RHEA:14109"/>
        <dbReference type="ChEBI" id="CHEBI:15378"/>
        <dbReference type="ChEBI" id="CHEBI:17388"/>
        <dbReference type="ChEBI" id="CHEBI:57783"/>
        <dbReference type="ChEBI" id="CHEBI:58349"/>
        <dbReference type="ChEBI" id="CHEBI:60039"/>
        <dbReference type="EC" id="1.5.1.2"/>
    </reaction>
</comment>
<proteinExistence type="inferred from homology"/>
<organism evidence="8 9">
    <name type="scientific">Candidimonas humi</name>
    <dbReference type="NCBI Taxonomy" id="683355"/>
    <lineage>
        <taxon>Bacteria</taxon>
        <taxon>Pseudomonadati</taxon>
        <taxon>Pseudomonadota</taxon>
        <taxon>Betaproteobacteria</taxon>
        <taxon>Burkholderiales</taxon>
        <taxon>Alcaligenaceae</taxon>
        <taxon>Candidimonas</taxon>
    </lineage>
</organism>
<evidence type="ECO:0000259" key="7">
    <source>
        <dbReference type="Pfam" id="PF14748"/>
    </source>
</evidence>
<dbReference type="PIRSF" id="PIRSF000193">
    <property type="entry name" value="Pyrrol-5-carb_rd"/>
    <property type="match status" value="1"/>
</dbReference>
<evidence type="ECO:0000313" key="8">
    <source>
        <dbReference type="EMBL" id="MFC4199696.1"/>
    </source>
</evidence>
<name>A0ABV8NUY5_9BURK</name>
<dbReference type="InterPro" id="IPR053790">
    <property type="entry name" value="P5CR-like_CS"/>
</dbReference>
<comment type="subcellular location">
    <subcellularLocation>
        <location evidence="3">Cytoplasm</location>
    </subcellularLocation>
</comment>
<dbReference type="InterPro" id="IPR000304">
    <property type="entry name" value="Pyrroline-COOH_reductase"/>
</dbReference>
<evidence type="ECO:0000313" key="9">
    <source>
        <dbReference type="Proteomes" id="UP001595848"/>
    </source>
</evidence>
<keyword evidence="3 5" id="KW-0641">Proline biosynthesis</keyword>
<dbReference type="NCBIfam" id="TIGR00112">
    <property type="entry name" value="proC"/>
    <property type="match status" value="1"/>
</dbReference>
<sequence>MNPELKLSFIGGGNMATALAAGLIGKRCAAQDVHVIDPTEAVLEQWREKGATAAPAPGEQLAACRVWVFAVKPQHLKTAAQACRPFLRPDTLVISIAAGIPSGTLARWLGEPGRPWQRLVRCMPNTPALVGAGITGLMALPGVSEDDRAVAQQMLRAVGETVWVDDDAALDAVTALSGSGPAYVFLFLEALLQGGKDLGLNGEQARKLALATLSGATQLAALSPESPATLRERVTSKGGTTAAALAVFQQRDFAGIVRQAMVAARDRAAELARELDA</sequence>